<dbReference type="SUPFAM" id="SSF48452">
    <property type="entry name" value="TPR-like"/>
    <property type="match status" value="1"/>
</dbReference>
<dbReference type="InterPro" id="IPR011990">
    <property type="entry name" value="TPR-like_helical_dom_sf"/>
</dbReference>
<name>A0ABY3SSL0_9BACL</name>
<feature type="region of interest" description="Disordered" evidence="1">
    <location>
        <begin position="160"/>
        <end position="199"/>
    </location>
</feature>
<organism evidence="2 3">
    <name type="scientific">Paenibacillus hexagrammi</name>
    <dbReference type="NCBI Taxonomy" id="2908839"/>
    <lineage>
        <taxon>Bacteria</taxon>
        <taxon>Bacillati</taxon>
        <taxon>Bacillota</taxon>
        <taxon>Bacilli</taxon>
        <taxon>Bacillales</taxon>
        <taxon>Paenibacillaceae</taxon>
        <taxon>Paenibacillus</taxon>
    </lineage>
</organism>
<dbReference type="Proteomes" id="UP001649230">
    <property type="component" value="Chromosome"/>
</dbReference>
<dbReference type="Gene3D" id="1.25.40.10">
    <property type="entry name" value="Tetratricopeptide repeat domain"/>
    <property type="match status" value="1"/>
</dbReference>
<accession>A0ABY3SSL0</accession>
<evidence type="ECO:0000256" key="1">
    <source>
        <dbReference type="SAM" id="MobiDB-lite"/>
    </source>
</evidence>
<gene>
    <name evidence="2" type="ORF">L0M14_13305</name>
</gene>
<feature type="region of interest" description="Disordered" evidence="1">
    <location>
        <begin position="129"/>
        <end position="148"/>
    </location>
</feature>
<evidence type="ECO:0000313" key="2">
    <source>
        <dbReference type="EMBL" id="UJF35967.1"/>
    </source>
</evidence>
<proteinExistence type="predicted"/>
<reference evidence="2 3" key="1">
    <citation type="journal article" date="2024" name="Int. J. Syst. Evol. Microbiol.">
        <title>Paenibacillus hexagrammi sp. nov., a novel bacterium isolated from the gut content of Hexagrammos agrammus.</title>
        <authorList>
            <person name="Jung H.K."/>
            <person name="Kim D.G."/>
            <person name="Zin H."/>
            <person name="Park J."/>
            <person name="Jung H."/>
            <person name="Kim Y.O."/>
            <person name="Kong H.J."/>
            <person name="Kim J.W."/>
            <person name="Kim Y.S."/>
        </authorList>
    </citation>
    <scope>NUCLEOTIDE SEQUENCE [LARGE SCALE GENOMIC DNA]</scope>
    <source>
        <strain evidence="2 3">YPD9-1</strain>
    </source>
</reference>
<dbReference type="EMBL" id="CP090978">
    <property type="protein sequence ID" value="UJF35967.1"/>
    <property type="molecule type" value="Genomic_DNA"/>
</dbReference>
<dbReference type="RefSeq" id="WP_235122523.1">
    <property type="nucleotide sequence ID" value="NZ_CP090978.1"/>
</dbReference>
<evidence type="ECO:0008006" key="4">
    <source>
        <dbReference type="Google" id="ProtNLM"/>
    </source>
</evidence>
<sequence length="199" mass="23602">MSFIERAYGLKKMERYKLSEHVFQSLYARLLRPDEAFEQSETTASGARAEYEGERETILILQAAYYKKQGNYDRALTLWRESLLIKNNVFTVQLEPYLELAMYYEHREKNFEQALFYAEEARNKLMNRRSLERAGSRTSSKRAEEEKALDRRIQRLREKQHKARSKIVNMTSEGRTGSQEKKARNPRRTKPTYVCEGLI</sequence>
<keyword evidence="3" id="KW-1185">Reference proteome</keyword>
<evidence type="ECO:0000313" key="3">
    <source>
        <dbReference type="Proteomes" id="UP001649230"/>
    </source>
</evidence>
<feature type="compositionally biased region" description="Polar residues" evidence="1">
    <location>
        <begin position="168"/>
        <end position="177"/>
    </location>
</feature>
<protein>
    <recommendedName>
        <fullName evidence="4">Tetratricopeptide repeat protein</fullName>
    </recommendedName>
</protein>